<proteinExistence type="predicted"/>
<evidence type="ECO:0000313" key="1">
    <source>
        <dbReference type="EMBL" id="NHB91977.1"/>
    </source>
</evidence>
<dbReference type="AlphaFoldDB" id="A0A7X5QD00"/>
<dbReference type="Proteomes" id="UP000591844">
    <property type="component" value="Unassembled WGS sequence"/>
</dbReference>
<name>A0A7X5QD00_9GAMM</name>
<reference evidence="1 2" key="1">
    <citation type="submission" date="2018-02" db="EMBL/GenBank/DDBJ databases">
        <authorList>
            <person name="Machado R.A."/>
        </authorList>
    </citation>
    <scope>NUCLEOTIDE SEQUENCE [LARGE SCALE GENOMIC DNA]</scope>
    <source>
        <strain evidence="1 2">DSM 19724</strain>
    </source>
</reference>
<dbReference type="RefSeq" id="WP_166304416.1">
    <property type="nucleotide sequence ID" value="NZ_CAWPIB010000006.1"/>
</dbReference>
<gene>
    <name evidence="1" type="ORF">C5469_07390</name>
</gene>
<protein>
    <submittedName>
        <fullName evidence="1">Uncharacterized protein</fullName>
    </submittedName>
</protein>
<accession>A0A7X5QD00</accession>
<evidence type="ECO:0000313" key="2">
    <source>
        <dbReference type="Proteomes" id="UP000591844"/>
    </source>
</evidence>
<dbReference type="EMBL" id="PUJW01000006">
    <property type="protein sequence ID" value="NHB91977.1"/>
    <property type="molecule type" value="Genomic_DNA"/>
</dbReference>
<sequence>MSIDVAFSIEIEDFLDADRAYEFFWAGKITDKKAFLCPGENCMAQVTCANLDEESQNMKVVPHFRVYGKHDEQCEIFRKVPLKITELIVSAQAAEKKSVDLSVVDTFSLKRPDSYYESKNSNRDNIEKSVLERKRYITKNTSYNLKQIGTIGKLYSVRTIVGRYLRYISDDSLKNRRINVKGQDIPYSSFLKSVWEQSLKSLPEYDIVYYGWAYVDRYEKGYKIKFKKGFKDNEGKILQASFFVSDKIIDKYPIKNLMIRRLAKISSMAKPTGFVFIYGKPKYFKSPKTGKEYINFDMFNLDFIDINKESPLPTRR</sequence>
<keyword evidence="2" id="KW-1185">Reference proteome</keyword>
<organism evidence="1 2">
    <name type="scientific">Photorhabdus cinerea</name>
    <dbReference type="NCBI Taxonomy" id="471575"/>
    <lineage>
        <taxon>Bacteria</taxon>
        <taxon>Pseudomonadati</taxon>
        <taxon>Pseudomonadota</taxon>
        <taxon>Gammaproteobacteria</taxon>
        <taxon>Enterobacterales</taxon>
        <taxon>Morganellaceae</taxon>
        <taxon>Photorhabdus</taxon>
    </lineage>
</organism>
<comment type="caution">
    <text evidence="1">The sequence shown here is derived from an EMBL/GenBank/DDBJ whole genome shotgun (WGS) entry which is preliminary data.</text>
</comment>